<dbReference type="InterPro" id="IPR005543">
    <property type="entry name" value="PASTA_dom"/>
</dbReference>
<evidence type="ECO:0000256" key="10">
    <source>
        <dbReference type="SAM" id="Phobius"/>
    </source>
</evidence>
<dbReference type="SUPFAM" id="SSF56112">
    <property type="entry name" value="Protein kinase-like (PK-like)"/>
    <property type="match status" value="1"/>
</dbReference>
<comment type="caution">
    <text evidence="13">The sequence shown here is derived from an EMBL/GenBank/DDBJ whole genome shotgun (WGS) entry which is preliminary data.</text>
</comment>
<dbReference type="PROSITE" id="PS51178">
    <property type="entry name" value="PASTA"/>
    <property type="match status" value="4"/>
</dbReference>
<dbReference type="PROSITE" id="PS50011">
    <property type="entry name" value="PROTEIN_KINASE_DOM"/>
    <property type="match status" value="1"/>
</dbReference>
<evidence type="ECO:0000256" key="7">
    <source>
        <dbReference type="ARBA" id="ARBA00047899"/>
    </source>
</evidence>
<feature type="domain" description="PASTA" evidence="12">
    <location>
        <begin position="597"/>
        <end position="662"/>
    </location>
</feature>
<dbReference type="PROSITE" id="PS00108">
    <property type="entry name" value="PROTEIN_KINASE_ST"/>
    <property type="match status" value="1"/>
</dbReference>
<dbReference type="Pfam" id="PF00069">
    <property type="entry name" value="Pkinase"/>
    <property type="match status" value="1"/>
</dbReference>
<dbReference type="Gene3D" id="3.30.10.20">
    <property type="match status" value="4"/>
</dbReference>
<organism evidence="13 14">
    <name type="scientific">Luteococcus peritonei</name>
    <dbReference type="NCBI Taxonomy" id="88874"/>
    <lineage>
        <taxon>Bacteria</taxon>
        <taxon>Bacillati</taxon>
        <taxon>Actinomycetota</taxon>
        <taxon>Actinomycetes</taxon>
        <taxon>Propionibacteriales</taxon>
        <taxon>Propionibacteriaceae</taxon>
        <taxon>Luteococcus</taxon>
    </lineage>
</organism>
<proteinExistence type="predicted"/>
<name>A0ABW4RQZ0_9ACTN</name>
<sequence>MTSPSTGDPLVGRLLDGRYEILSRLARGGMATVYRAQDRRLTRTVAVKVMHDGLGDDADFARKFDREARSAATLSNPHVVSVFDQGMENGRPWIVMEFVTGCTLRHMITREAPLPPLRALDMMESLASALASAHEAGLVHRDVKPENVLISDRGQVKVADFGLARAITAQTATATQGLLIGTVSYLPPELVTSGRADARSDVYSAGVVLFEMLTGKKPHAGETPIQVAYSHVHNDIPAPSTLLAGNDPRSMDSRRIIPPYLDELVVACTRRDPALRPRDGRELLHLVRQARKALGHGILDDPQLTGVMGASMRAAEPATAVQPAVEERTEVVQLRQAEPALPASGVAGGLAAAAAIGVGAAASSPTGQQAALLGQPRAEQPHVPESSSAHREPVAAGPDAGWAPRSPVSPARPSGASAVRGGPDLAAERRRRVLRRRRAVVLSLLTLLLALGLALGAYWYAEGRYTAMPALTSARQAEAQRIAGANGFTTEVVQQYSETVPKGTVISTDPAAGEKVLKESTVEVVVSRGPERHAMPSLVGLNREQASKAITDAQLVVGEVGEKYSETVPAGIVATVSQSPGTSLKPGTRINLVMSKGPQPVPVEDFTGKSADQARTALQNAGFTVKTSEKNDDKVAAGRVISQDPREGLGKKGDTITLVVSKGPVMVAVPAVAGQSEAAATKALKDKGFQVSVVHATPEWLRDDKVKAASPTQGKLAKQGSTVTLWVI</sequence>
<keyword evidence="10" id="KW-1133">Transmembrane helix</keyword>
<gene>
    <name evidence="13" type="primary">pknB</name>
    <name evidence="13" type="ORF">ACFSCS_00310</name>
</gene>
<dbReference type="PANTHER" id="PTHR43289:SF34">
    <property type="entry name" value="SERINE_THREONINE-PROTEIN KINASE YBDM-RELATED"/>
    <property type="match status" value="1"/>
</dbReference>
<comment type="catalytic activity">
    <reaction evidence="7">
        <text>L-threonyl-[protein] + ATP = O-phospho-L-threonyl-[protein] + ADP + H(+)</text>
        <dbReference type="Rhea" id="RHEA:46608"/>
        <dbReference type="Rhea" id="RHEA-COMP:11060"/>
        <dbReference type="Rhea" id="RHEA-COMP:11605"/>
        <dbReference type="ChEBI" id="CHEBI:15378"/>
        <dbReference type="ChEBI" id="CHEBI:30013"/>
        <dbReference type="ChEBI" id="CHEBI:30616"/>
        <dbReference type="ChEBI" id="CHEBI:61977"/>
        <dbReference type="ChEBI" id="CHEBI:456216"/>
        <dbReference type="EC" id="2.7.11.1"/>
    </reaction>
</comment>
<dbReference type="Proteomes" id="UP001597326">
    <property type="component" value="Unassembled WGS sequence"/>
</dbReference>
<evidence type="ECO:0000313" key="13">
    <source>
        <dbReference type="EMBL" id="MFD1888631.1"/>
    </source>
</evidence>
<dbReference type="Gene3D" id="1.10.510.10">
    <property type="entry name" value="Transferase(Phosphotransferase) domain 1"/>
    <property type="match status" value="1"/>
</dbReference>
<dbReference type="InterPro" id="IPR000719">
    <property type="entry name" value="Prot_kinase_dom"/>
</dbReference>
<dbReference type="Pfam" id="PF03793">
    <property type="entry name" value="PASTA"/>
    <property type="match status" value="4"/>
</dbReference>
<evidence type="ECO:0000256" key="2">
    <source>
        <dbReference type="ARBA" id="ARBA00022527"/>
    </source>
</evidence>
<evidence type="ECO:0000256" key="3">
    <source>
        <dbReference type="ARBA" id="ARBA00022679"/>
    </source>
</evidence>
<evidence type="ECO:0000256" key="6">
    <source>
        <dbReference type="ARBA" id="ARBA00022840"/>
    </source>
</evidence>
<protein>
    <recommendedName>
        <fullName evidence="1">non-specific serine/threonine protein kinase</fullName>
        <ecNumber evidence="1">2.7.11.1</ecNumber>
    </recommendedName>
</protein>
<feature type="domain" description="PASTA" evidence="12">
    <location>
        <begin position="663"/>
        <end position="728"/>
    </location>
</feature>
<reference evidence="14" key="1">
    <citation type="journal article" date="2019" name="Int. J. Syst. Evol. Microbiol.">
        <title>The Global Catalogue of Microorganisms (GCM) 10K type strain sequencing project: providing services to taxonomists for standard genome sequencing and annotation.</title>
        <authorList>
            <consortium name="The Broad Institute Genomics Platform"/>
            <consortium name="The Broad Institute Genome Sequencing Center for Infectious Disease"/>
            <person name="Wu L."/>
            <person name="Ma J."/>
        </authorList>
    </citation>
    <scope>NUCLEOTIDE SEQUENCE [LARGE SCALE GENOMIC DNA]</scope>
    <source>
        <strain evidence="14">CAIM 431</strain>
    </source>
</reference>
<evidence type="ECO:0000259" key="12">
    <source>
        <dbReference type="PROSITE" id="PS51178"/>
    </source>
</evidence>
<keyword evidence="2" id="KW-0723">Serine/threonine-protein kinase</keyword>
<dbReference type="SMART" id="SM00740">
    <property type="entry name" value="PASTA"/>
    <property type="match status" value="4"/>
</dbReference>
<evidence type="ECO:0000313" key="14">
    <source>
        <dbReference type="Proteomes" id="UP001597326"/>
    </source>
</evidence>
<feature type="domain" description="PASTA" evidence="12">
    <location>
        <begin position="529"/>
        <end position="596"/>
    </location>
</feature>
<feature type="domain" description="PASTA" evidence="12">
    <location>
        <begin position="462"/>
        <end position="528"/>
    </location>
</feature>
<feature type="domain" description="Protein kinase" evidence="11">
    <location>
        <begin position="19"/>
        <end position="288"/>
    </location>
</feature>
<dbReference type="EC" id="2.7.11.1" evidence="1"/>
<evidence type="ECO:0000256" key="5">
    <source>
        <dbReference type="ARBA" id="ARBA00022777"/>
    </source>
</evidence>
<keyword evidence="4" id="KW-0547">Nucleotide-binding</keyword>
<feature type="region of interest" description="Disordered" evidence="9">
    <location>
        <begin position="367"/>
        <end position="423"/>
    </location>
</feature>
<keyword evidence="6" id="KW-0067">ATP-binding</keyword>
<evidence type="ECO:0000259" key="11">
    <source>
        <dbReference type="PROSITE" id="PS50011"/>
    </source>
</evidence>
<dbReference type="InterPro" id="IPR011009">
    <property type="entry name" value="Kinase-like_dom_sf"/>
</dbReference>
<dbReference type="GO" id="GO:0016301">
    <property type="term" value="F:kinase activity"/>
    <property type="evidence" value="ECO:0007669"/>
    <property type="project" value="UniProtKB-KW"/>
</dbReference>
<keyword evidence="14" id="KW-1185">Reference proteome</keyword>
<dbReference type="InterPro" id="IPR008271">
    <property type="entry name" value="Ser/Thr_kinase_AS"/>
</dbReference>
<feature type="compositionally biased region" description="Low complexity" evidence="9">
    <location>
        <begin position="403"/>
        <end position="420"/>
    </location>
</feature>
<dbReference type="NCBIfam" id="NF033483">
    <property type="entry name" value="PknB_PASTA_kin"/>
    <property type="match status" value="1"/>
</dbReference>
<dbReference type="EMBL" id="JBHUFZ010000001">
    <property type="protein sequence ID" value="MFD1888631.1"/>
    <property type="molecule type" value="Genomic_DNA"/>
</dbReference>
<feature type="transmembrane region" description="Helical" evidence="10">
    <location>
        <begin position="439"/>
        <end position="461"/>
    </location>
</feature>
<dbReference type="CDD" id="cd06577">
    <property type="entry name" value="PASTA_pknB"/>
    <property type="match status" value="4"/>
</dbReference>
<dbReference type="SMART" id="SM00220">
    <property type="entry name" value="S_TKc"/>
    <property type="match status" value="1"/>
</dbReference>
<dbReference type="PANTHER" id="PTHR43289">
    <property type="entry name" value="MITOGEN-ACTIVATED PROTEIN KINASE KINASE KINASE 20-RELATED"/>
    <property type="match status" value="1"/>
</dbReference>
<evidence type="ECO:0000256" key="4">
    <source>
        <dbReference type="ARBA" id="ARBA00022741"/>
    </source>
</evidence>
<evidence type="ECO:0000256" key="9">
    <source>
        <dbReference type="SAM" id="MobiDB-lite"/>
    </source>
</evidence>
<keyword evidence="10" id="KW-0812">Transmembrane</keyword>
<evidence type="ECO:0000256" key="1">
    <source>
        <dbReference type="ARBA" id="ARBA00012513"/>
    </source>
</evidence>
<dbReference type="CDD" id="cd14014">
    <property type="entry name" value="STKc_PknB_like"/>
    <property type="match status" value="1"/>
</dbReference>
<keyword evidence="5 13" id="KW-0418">Kinase</keyword>
<keyword evidence="3" id="KW-0808">Transferase</keyword>
<dbReference type="Gene3D" id="3.30.200.20">
    <property type="entry name" value="Phosphorylase Kinase, domain 1"/>
    <property type="match status" value="1"/>
</dbReference>
<accession>A0ABW4RQZ0</accession>
<keyword evidence="10" id="KW-0472">Membrane</keyword>
<dbReference type="RefSeq" id="WP_343871700.1">
    <property type="nucleotide sequence ID" value="NZ_JBHSTS010000014.1"/>
</dbReference>
<evidence type="ECO:0000256" key="8">
    <source>
        <dbReference type="ARBA" id="ARBA00048679"/>
    </source>
</evidence>
<comment type="catalytic activity">
    <reaction evidence="8">
        <text>L-seryl-[protein] + ATP = O-phospho-L-seryl-[protein] + ADP + H(+)</text>
        <dbReference type="Rhea" id="RHEA:17989"/>
        <dbReference type="Rhea" id="RHEA-COMP:9863"/>
        <dbReference type="Rhea" id="RHEA-COMP:11604"/>
        <dbReference type="ChEBI" id="CHEBI:15378"/>
        <dbReference type="ChEBI" id="CHEBI:29999"/>
        <dbReference type="ChEBI" id="CHEBI:30616"/>
        <dbReference type="ChEBI" id="CHEBI:83421"/>
        <dbReference type="ChEBI" id="CHEBI:456216"/>
        <dbReference type="EC" id="2.7.11.1"/>
    </reaction>
</comment>